<dbReference type="EMBL" id="LWMS01000020">
    <property type="protein sequence ID" value="PWL08282.1"/>
    <property type="molecule type" value="Genomic_DNA"/>
</dbReference>
<dbReference type="InterPro" id="IPR051796">
    <property type="entry name" value="ISF_SsuE-like"/>
</dbReference>
<comment type="similarity">
    <text evidence="5">Belongs to the SsuE family. Isf subfamily.</text>
</comment>
<evidence type="ECO:0000256" key="5">
    <source>
        <dbReference type="ARBA" id="ARBA00038292"/>
    </source>
</evidence>
<evidence type="ECO:0000313" key="10">
    <source>
        <dbReference type="Proteomes" id="UP000246004"/>
    </source>
</evidence>
<dbReference type="PANTHER" id="PTHR43278:SF2">
    <property type="entry name" value="IRON-SULFUR FLAVOPROTEIN"/>
    <property type="match status" value="1"/>
</dbReference>
<dbReference type="OrthoDB" id="9059at2157"/>
<keyword evidence="9" id="KW-1185">Reference proteome</keyword>
<reference evidence="7 9" key="2">
    <citation type="journal article" date="2017" name="BMC Genomics">
        <title>Genomic analysis of methanogenic archaea reveals a shift towards energy conservation.</title>
        <authorList>
            <person name="Gilmore S.P."/>
            <person name="Henske J.K."/>
            <person name="Sexton J.A."/>
            <person name="Solomon K.V."/>
            <person name="Seppala S."/>
            <person name="Yoo J.I."/>
            <person name="Huyett L.M."/>
            <person name="Pressman A."/>
            <person name="Cogan J.Z."/>
            <person name="Kivenson V."/>
            <person name="Peng X."/>
            <person name="Tan Y."/>
            <person name="Valentine D.L."/>
            <person name="O'Malley M.A."/>
        </authorList>
    </citation>
    <scope>NUCLEOTIDE SEQUENCE [LARGE SCALE GENOMIC DNA]</scope>
    <source>
        <strain evidence="7 9">1R-7</strain>
    </source>
</reference>
<dbReference type="Pfam" id="PF03358">
    <property type="entry name" value="FMN_red"/>
    <property type="match status" value="1"/>
</dbReference>
<evidence type="ECO:0000313" key="9">
    <source>
        <dbReference type="Proteomes" id="UP000217528"/>
    </source>
</evidence>
<evidence type="ECO:0000256" key="4">
    <source>
        <dbReference type="ARBA" id="ARBA00022643"/>
    </source>
</evidence>
<dbReference type="PANTHER" id="PTHR43278">
    <property type="entry name" value="NAD(P)H-DEPENDENT FMN-CONTAINING OXIDOREDUCTASE YWQN-RELATED"/>
    <property type="match status" value="1"/>
</dbReference>
<dbReference type="Proteomes" id="UP000246004">
    <property type="component" value="Unassembled WGS sequence"/>
</dbReference>
<dbReference type="RefSeq" id="WP_095607848.1">
    <property type="nucleotide sequence ID" value="NZ_LMVN01000001.1"/>
</dbReference>
<evidence type="ECO:0000259" key="6">
    <source>
        <dbReference type="Pfam" id="PF03358"/>
    </source>
</evidence>
<name>A0A2A2HFV5_9EURY</name>
<evidence type="ECO:0000256" key="3">
    <source>
        <dbReference type="ARBA" id="ARBA00022630"/>
    </source>
</evidence>
<dbReference type="Gene3D" id="3.40.50.360">
    <property type="match status" value="1"/>
</dbReference>
<sequence length="260" mass="30755">MQYLIINGSPRHQNTWKIVERAKNRLSDHEKEAQFWEVNLIDEDISQCIGCFNCFINGEDTCPHANKIQPIVEKMKKCDGLIITTPVYALNVSGLMKTFIDHLAYFYHRPYFFKKHAMIIVTTAGMGAKKVGKYMDETLESFGYNQRYKLCFINAYRPDGKLPYKTIDEIYKQTDKFYEDIMNKKLYSPSMKALYSYNVWRAMAYNNHVAKDTHYWKKHDMLNDEYCPQIPCNVVKKLPFKIFYKMMQGFLKQNTVKSEK</sequence>
<dbReference type="Proteomes" id="UP000217528">
    <property type="component" value="Unassembled WGS sequence"/>
</dbReference>
<organism evidence="7 9">
    <name type="scientific">Methanosphaera cuniculi</name>
    <dbReference type="NCBI Taxonomy" id="1077256"/>
    <lineage>
        <taxon>Archaea</taxon>
        <taxon>Methanobacteriati</taxon>
        <taxon>Methanobacteriota</taxon>
        <taxon>Methanomada group</taxon>
        <taxon>Methanobacteria</taxon>
        <taxon>Methanobacteriales</taxon>
        <taxon>Methanobacteriaceae</taxon>
        <taxon>Methanosphaera</taxon>
    </lineage>
</organism>
<gene>
    <name evidence="7" type="ORF">ASJ82_03115</name>
    <name evidence="8" type="ORF">MSCUN_07180</name>
</gene>
<evidence type="ECO:0000313" key="7">
    <source>
        <dbReference type="EMBL" id="PAV08198.1"/>
    </source>
</evidence>
<comment type="caution">
    <text evidence="7">The sequence shown here is derived from an EMBL/GenBank/DDBJ whole genome shotgun (WGS) entry which is preliminary data.</text>
</comment>
<dbReference type="AlphaFoldDB" id="A0A2A2HFV5"/>
<reference evidence="8 10" key="1">
    <citation type="submission" date="2016-04" db="EMBL/GenBank/DDBJ databases">
        <title>Genome sequence of Methanosphaera cuniculi DSM 4103.</title>
        <authorList>
            <person name="Poehlein A."/>
            <person name="Seedorf H."/>
            <person name="Daniel R."/>
        </authorList>
    </citation>
    <scope>NUCLEOTIDE SEQUENCE [LARGE SCALE GENOMIC DNA]</scope>
    <source>
        <strain evidence="8 10">DSM 4103</strain>
    </source>
</reference>
<dbReference type="SUPFAM" id="SSF52218">
    <property type="entry name" value="Flavoproteins"/>
    <property type="match status" value="1"/>
</dbReference>
<dbReference type="InterPro" id="IPR005025">
    <property type="entry name" value="FMN_Rdtase-like_dom"/>
</dbReference>
<dbReference type="EMBL" id="LMVN01000001">
    <property type="protein sequence ID" value="PAV08198.1"/>
    <property type="molecule type" value="Genomic_DNA"/>
</dbReference>
<comment type="cofactor">
    <cofactor evidence="2">
        <name>[4Fe-4S] cluster</name>
        <dbReference type="ChEBI" id="CHEBI:49883"/>
    </cofactor>
</comment>
<evidence type="ECO:0000313" key="8">
    <source>
        <dbReference type="EMBL" id="PWL08282.1"/>
    </source>
</evidence>
<dbReference type="InterPro" id="IPR029039">
    <property type="entry name" value="Flavoprotein-like_sf"/>
</dbReference>
<comment type="cofactor">
    <cofactor evidence="1">
        <name>FMN</name>
        <dbReference type="ChEBI" id="CHEBI:58210"/>
    </cofactor>
</comment>
<feature type="domain" description="NADPH-dependent FMN reductase-like" evidence="6">
    <location>
        <begin position="1"/>
        <end position="128"/>
    </location>
</feature>
<keyword evidence="4" id="KW-0288">FMN</keyword>
<protein>
    <submittedName>
        <fullName evidence="8">Iron-sulfur flavoprotein</fullName>
    </submittedName>
</protein>
<evidence type="ECO:0000256" key="1">
    <source>
        <dbReference type="ARBA" id="ARBA00001917"/>
    </source>
</evidence>
<evidence type="ECO:0000256" key="2">
    <source>
        <dbReference type="ARBA" id="ARBA00001966"/>
    </source>
</evidence>
<accession>A0A2A2HFV5</accession>
<keyword evidence="3" id="KW-0285">Flavoprotein</keyword>
<dbReference type="GO" id="GO:0016491">
    <property type="term" value="F:oxidoreductase activity"/>
    <property type="evidence" value="ECO:0007669"/>
    <property type="project" value="InterPro"/>
</dbReference>
<proteinExistence type="inferred from homology"/>